<comment type="caution">
    <text evidence="13">The sequence shown here is derived from an EMBL/GenBank/DDBJ whole genome shotgun (WGS) entry which is preliminary data.</text>
</comment>
<keyword evidence="6" id="KW-0547">Nucleotide-binding</keyword>
<evidence type="ECO:0000259" key="12">
    <source>
        <dbReference type="Pfam" id="PF03919"/>
    </source>
</evidence>
<evidence type="ECO:0000256" key="6">
    <source>
        <dbReference type="ARBA" id="ARBA00022741"/>
    </source>
</evidence>
<dbReference type="Gene3D" id="2.40.50.140">
    <property type="entry name" value="Nucleic acid-binding proteins"/>
    <property type="match status" value="1"/>
</dbReference>
<dbReference type="PANTHER" id="PTHR10367">
    <property type="entry name" value="MRNA-CAPPING ENZYME"/>
    <property type="match status" value="1"/>
</dbReference>
<dbReference type="EMBL" id="CAJVPK010000013">
    <property type="protein sequence ID" value="CAG8433289.1"/>
    <property type="molecule type" value="Genomic_DNA"/>
</dbReference>
<organism evidence="13 14">
    <name type="scientific">Diversispora eburnea</name>
    <dbReference type="NCBI Taxonomy" id="1213867"/>
    <lineage>
        <taxon>Eukaryota</taxon>
        <taxon>Fungi</taxon>
        <taxon>Fungi incertae sedis</taxon>
        <taxon>Mucoromycota</taxon>
        <taxon>Glomeromycotina</taxon>
        <taxon>Glomeromycetes</taxon>
        <taxon>Diversisporales</taxon>
        <taxon>Diversisporaceae</taxon>
        <taxon>Diversispora</taxon>
    </lineage>
</organism>
<dbReference type="GO" id="GO:0005525">
    <property type="term" value="F:GTP binding"/>
    <property type="evidence" value="ECO:0007669"/>
    <property type="project" value="UniProtKB-KW"/>
</dbReference>
<dbReference type="InterPro" id="IPR001339">
    <property type="entry name" value="mRNA_cap_enzyme_adenylation"/>
</dbReference>
<keyword evidence="4" id="KW-0808">Transferase</keyword>
<dbReference type="Pfam" id="PF01331">
    <property type="entry name" value="mRNA_cap_enzyme"/>
    <property type="match status" value="1"/>
</dbReference>
<dbReference type="SUPFAM" id="SSF56091">
    <property type="entry name" value="DNA ligase/mRNA capping enzyme, catalytic domain"/>
    <property type="match status" value="1"/>
</dbReference>
<evidence type="ECO:0000313" key="13">
    <source>
        <dbReference type="EMBL" id="CAG8433289.1"/>
    </source>
</evidence>
<dbReference type="Proteomes" id="UP000789706">
    <property type="component" value="Unassembled WGS sequence"/>
</dbReference>
<evidence type="ECO:0000256" key="9">
    <source>
        <dbReference type="ARBA" id="ARBA00023242"/>
    </source>
</evidence>
<reference evidence="13" key="1">
    <citation type="submission" date="2021-06" db="EMBL/GenBank/DDBJ databases">
        <authorList>
            <person name="Kallberg Y."/>
            <person name="Tangrot J."/>
            <person name="Rosling A."/>
        </authorList>
    </citation>
    <scope>NUCLEOTIDE SEQUENCE</scope>
    <source>
        <strain evidence="13">AZ414A</strain>
    </source>
</reference>
<dbReference type="GO" id="GO:0005634">
    <property type="term" value="C:nucleus"/>
    <property type="evidence" value="ECO:0007669"/>
    <property type="project" value="UniProtKB-SubCell"/>
</dbReference>
<dbReference type="GO" id="GO:0005524">
    <property type="term" value="F:ATP binding"/>
    <property type="evidence" value="ECO:0007669"/>
    <property type="project" value="InterPro"/>
</dbReference>
<feature type="domain" description="mRNA capping enzyme adenylation" evidence="11">
    <location>
        <begin position="63"/>
        <end position="180"/>
    </location>
</feature>
<dbReference type="GO" id="GO:0006370">
    <property type="term" value="P:7-methylguanosine mRNA capping"/>
    <property type="evidence" value="ECO:0007669"/>
    <property type="project" value="UniProtKB-KW"/>
</dbReference>
<accession>A0A9N8YM35</accession>
<evidence type="ECO:0000259" key="11">
    <source>
        <dbReference type="Pfam" id="PF01331"/>
    </source>
</evidence>
<comment type="catalytic activity">
    <reaction evidence="10">
        <text>a 5'-end diphospho-ribonucleoside in mRNA + GTP + H(+) = a 5'-end (5'-triphosphoguanosine)-ribonucleoside in mRNA + diphosphate</text>
        <dbReference type="Rhea" id="RHEA:67012"/>
        <dbReference type="Rhea" id="RHEA-COMP:17165"/>
        <dbReference type="Rhea" id="RHEA-COMP:17166"/>
        <dbReference type="ChEBI" id="CHEBI:15378"/>
        <dbReference type="ChEBI" id="CHEBI:33019"/>
        <dbReference type="ChEBI" id="CHEBI:37565"/>
        <dbReference type="ChEBI" id="CHEBI:167616"/>
        <dbReference type="ChEBI" id="CHEBI:167617"/>
        <dbReference type="EC" id="2.7.7.50"/>
    </reaction>
    <physiologicalReaction direction="left-to-right" evidence="10">
        <dbReference type="Rhea" id="RHEA:67013"/>
    </physiologicalReaction>
</comment>
<evidence type="ECO:0000256" key="10">
    <source>
        <dbReference type="ARBA" id="ARBA00044624"/>
    </source>
</evidence>
<keyword evidence="14" id="KW-1185">Reference proteome</keyword>
<feature type="domain" description="mRNA capping enzyme C-terminal" evidence="12">
    <location>
        <begin position="203"/>
        <end position="326"/>
    </location>
</feature>
<protein>
    <recommendedName>
        <fullName evidence="2">mRNA guanylyltransferase</fullName>
        <ecNumber evidence="2">2.7.7.50</ecNumber>
    </recommendedName>
</protein>
<keyword evidence="3" id="KW-0507">mRNA processing</keyword>
<sequence>MNTPRKQIKLESEESPQVALPAIPGKIVDKEQTKLLKEKISELLFGKDSDAKPSKKNLNFPAQPISFTKCHIKELLQESYYVCEKSDGIRVLVYLTENDGRQEVYLIDRKNKYRYIEGLVFPDPKDQSKPHKGTLFDVVRLYAFDCLLDREENLMQKPLNKRLEIVIRVNKELDFSRKNNNRFKHKSDGLIFTSLPAPYSPDENSIDFKLKCYYSSIRLFPEQRPDKFELHVNKGKKYYEYYDELQVPDNLWEKWLKQEMITNQETSERNLNLDGRIVEVCRKEYPDGSKKWEFMRFRDDKRDGNYYTVVDSILQSIDDNLTEEELRSAKDEIKNAWVQRPEVV</sequence>
<dbReference type="OrthoDB" id="200924at2759"/>
<evidence type="ECO:0000313" key="14">
    <source>
        <dbReference type="Proteomes" id="UP000789706"/>
    </source>
</evidence>
<proteinExistence type="predicted"/>
<dbReference type="PANTHER" id="PTHR10367:SF17">
    <property type="entry name" value="MRNA-CAPPING ENZYME"/>
    <property type="match status" value="1"/>
</dbReference>
<evidence type="ECO:0000256" key="5">
    <source>
        <dbReference type="ARBA" id="ARBA00022695"/>
    </source>
</evidence>
<evidence type="ECO:0000256" key="1">
    <source>
        <dbReference type="ARBA" id="ARBA00004123"/>
    </source>
</evidence>
<evidence type="ECO:0000256" key="7">
    <source>
        <dbReference type="ARBA" id="ARBA00023042"/>
    </source>
</evidence>
<dbReference type="Pfam" id="PF03919">
    <property type="entry name" value="mRNA_cap_C"/>
    <property type="match status" value="1"/>
</dbReference>
<keyword evidence="5" id="KW-0548">Nucleotidyltransferase</keyword>
<dbReference type="InterPro" id="IPR013846">
    <property type="entry name" value="mRNA_cap_enzyme_C"/>
</dbReference>
<evidence type="ECO:0000256" key="8">
    <source>
        <dbReference type="ARBA" id="ARBA00023134"/>
    </source>
</evidence>
<name>A0A9N8YM35_9GLOM</name>
<keyword evidence="8" id="KW-0342">GTP-binding</keyword>
<gene>
    <name evidence="13" type="ORF">DEBURN_LOCUS420</name>
</gene>
<dbReference type="InterPro" id="IPR012340">
    <property type="entry name" value="NA-bd_OB-fold"/>
</dbReference>
<dbReference type="SUPFAM" id="SSF50249">
    <property type="entry name" value="Nucleic acid-binding proteins"/>
    <property type="match status" value="1"/>
</dbReference>
<dbReference type="AlphaFoldDB" id="A0A9N8YM35"/>
<comment type="subcellular location">
    <subcellularLocation>
        <location evidence="1">Nucleus</location>
    </subcellularLocation>
</comment>
<dbReference type="InterPro" id="IPR051029">
    <property type="entry name" value="mRNA_Capping_Enz/RNA_Phosphat"/>
</dbReference>
<dbReference type="Gene3D" id="3.30.470.30">
    <property type="entry name" value="DNA ligase/mRNA capping enzyme"/>
    <property type="match status" value="1"/>
</dbReference>
<evidence type="ECO:0000256" key="3">
    <source>
        <dbReference type="ARBA" id="ARBA00022664"/>
    </source>
</evidence>
<evidence type="ECO:0000256" key="2">
    <source>
        <dbReference type="ARBA" id="ARBA00012475"/>
    </source>
</evidence>
<dbReference type="EC" id="2.7.7.50" evidence="2"/>
<keyword evidence="9" id="KW-0539">Nucleus</keyword>
<dbReference type="GO" id="GO:0004484">
    <property type="term" value="F:mRNA guanylyltransferase activity"/>
    <property type="evidence" value="ECO:0007669"/>
    <property type="project" value="UniProtKB-EC"/>
</dbReference>
<evidence type="ECO:0000256" key="4">
    <source>
        <dbReference type="ARBA" id="ARBA00022679"/>
    </source>
</evidence>
<dbReference type="CDD" id="cd07895">
    <property type="entry name" value="Adenylation_mRNA_capping"/>
    <property type="match status" value="1"/>
</dbReference>
<keyword evidence="7" id="KW-0506">mRNA capping</keyword>